<reference evidence="7 8" key="1">
    <citation type="submission" date="2024-09" db="EMBL/GenBank/DDBJ databases">
        <authorList>
            <person name="Pan X."/>
        </authorList>
    </citation>
    <scope>NUCLEOTIDE SEQUENCE [LARGE SCALE GENOMIC DNA]</scope>
    <source>
        <strain evidence="7 8">B2969</strain>
    </source>
</reference>
<dbReference type="NCBIfam" id="TIGR00724">
    <property type="entry name" value="urea_amlyse_rel"/>
    <property type="match status" value="1"/>
</dbReference>
<evidence type="ECO:0000259" key="5">
    <source>
        <dbReference type="SMART" id="SM00796"/>
    </source>
</evidence>
<feature type="domain" description="Carboxyltransferase" evidence="6">
    <location>
        <begin position="281"/>
        <end position="545"/>
    </location>
</feature>
<dbReference type="SUPFAM" id="SSF50891">
    <property type="entry name" value="Cyclophilin-like"/>
    <property type="match status" value="2"/>
</dbReference>
<keyword evidence="8" id="KW-1185">Reference proteome</keyword>
<evidence type="ECO:0000256" key="3">
    <source>
        <dbReference type="ARBA" id="ARBA00022840"/>
    </source>
</evidence>
<evidence type="ECO:0000256" key="4">
    <source>
        <dbReference type="SAM" id="MobiDB-lite"/>
    </source>
</evidence>
<dbReference type="Gene3D" id="3.30.1360.40">
    <property type="match status" value="1"/>
</dbReference>
<dbReference type="EMBL" id="JBIQWL010000008">
    <property type="protein sequence ID" value="MFH8252185.1"/>
    <property type="molecule type" value="Genomic_DNA"/>
</dbReference>
<proteinExistence type="predicted"/>
<evidence type="ECO:0000313" key="7">
    <source>
        <dbReference type="EMBL" id="MFH8252185.1"/>
    </source>
</evidence>
<dbReference type="InterPro" id="IPR052708">
    <property type="entry name" value="PxpC"/>
</dbReference>
<dbReference type="SMART" id="SM00797">
    <property type="entry name" value="AHS2"/>
    <property type="match status" value="1"/>
</dbReference>
<gene>
    <name evidence="7" type="ORF">ACH3VR_17600</name>
</gene>
<name>A0ABW7QBB7_9MICO</name>
<feature type="compositionally biased region" description="Low complexity" evidence="4">
    <location>
        <begin position="205"/>
        <end position="227"/>
    </location>
</feature>
<protein>
    <submittedName>
        <fullName evidence="7">5-oxoprolinase/urea amidolyase family protein</fullName>
    </submittedName>
</protein>
<dbReference type="PANTHER" id="PTHR43309">
    <property type="entry name" value="5-OXOPROLINASE SUBUNIT C"/>
    <property type="match status" value="1"/>
</dbReference>
<accession>A0ABW7QBB7</accession>
<evidence type="ECO:0000259" key="6">
    <source>
        <dbReference type="SMART" id="SM00797"/>
    </source>
</evidence>
<dbReference type="RefSeq" id="WP_397557621.1">
    <property type="nucleotide sequence ID" value="NZ_JBIQWL010000008.1"/>
</dbReference>
<dbReference type="InterPro" id="IPR003833">
    <property type="entry name" value="CT_C_D"/>
</dbReference>
<dbReference type="Pfam" id="PF02682">
    <property type="entry name" value="CT_C_D"/>
    <property type="match status" value="1"/>
</dbReference>
<dbReference type="Pfam" id="PF02626">
    <property type="entry name" value="CT_A_B"/>
    <property type="match status" value="1"/>
</dbReference>
<dbReference type="Proteomes" id="UP001610861">
    <property type="component" value="Unassembled WGS sequence"/>
</dbReference>
<keyword evidence="3" id="KW-0067">ATP-binding</keyword>
<keyword evidence="1" id="KW-0547">Nucleotide-binding</keyword>
<dbReference type="InterPro" id="IPR003778">
    <property type="entry name" value="CT_A_B"/>
</dbReference>
<evidence type="ECO:0000256" key="2">
    <source>
        <dbReference type="ARBA" id="ARBA00022801"/>
    </source>
</evidence>
<dbReference type="SMART" id="SM00796">
    <property type="entry name" value="AHS1"/>
    <property type="match status" value="1"/>
</dbReference>
<organism evidence="7 8">
    <name type="scientific">Microbacterium alkaliflavum</name>
    <dbReference type="NCBI Taxonomy" id="3248839"/>
    <lineage>
        <taxon>Bacteria</taxon>
        <taxon>Bacillati</taxon>
        <taxon>Actinomycetota</taxon>
        <taxon>Actinomycetes</taxon>
        <taxon>Micrococcales</taxon>
        <taxon>Microbacteriaceae</taxon>
        <taxon>Microbacterium</taxon>
    </lineage>
</organism>
<dbReference type="Gene3D" id="2.40.100.10">
    <property type="entry name" value="Cyclophilin-like"/>
    <property type="match status" value="2"/>
</dbReference>
<feature type="compositionally biased region" description="Polar residues" evidence="4">
    <location>
        <begin position="242"/>
        <end position="254"/>
    </location>
</feature>
<feature type="domain" description="Carboxyltransferase" evidence="5">
    <location>
        <begin position="3"/>
        <end position="196"/>
    </location>
</feature>
<sequence length="545" mass="56296">MRVRLLPMGERAVVAEVVSLDEVLALHAALTASRPTGVVDLVPAARTLLVHVDPRQTALAAARAWIERTARGVDAAARPGSQTHVELDAVYDGPDLAETAALLGLGVDELVARHSAAAWTVAFTGFAPGFGYLVSDDWRFDVPRLASPRTRVPAGAIGLAAGFTGAYPRETPGGWRLIATTRTVLFDPDAASPALLAPGTEVRFRPTSPRSPSSATGAASTSPRSPSLSRGRARAAEEQGALSSGTGKTRSAASSRVPALRIVEPGLLATIQDLGRPGAASLGVAPSGALDRGALRTANRLVGNREGAAGVEVTMGGFRAVAEADLWFAVAGAWGAVRLDGREVDPYEAHAWAAGAELHLDWFAHGARAYLAVRGGLDARTVLGSRATDLLAGLGPEPLHAGTAIALAGEASLPIPPAAIAPWGVPHDDGLEVELAPGARADWFAASALRDLFEAVWTVTNDADRVGVRLDGPVLDRAREGELPSEGMVPGALQVPPTGRPTILLADGPVTGGYPVIAVATDASLDAIAQARPGSRIRFRHARAT</sequence>
<feature type="region of interest" description="Disordered" evidence="4">
    <location>
        <begin position="197"/>
        <end position="256"/>
    </location>
</feature>
<evidence type="ECO:0000256" key="1">
    <source>
        <dbReference type="ARBA" id="ARBA00022741"/>
    </source>
</evidence>
<comment type="caution">
    <text evidence="7">The sequence shown here is derived from an EMBL/GenBank/DDBJ whole genome shotgun (WGS) entry which is preliminary data.</text>
</comment>
<dbReference type="PANTHER" id="PTHR43309:SF3">
    <property type="entry name" value="5-OXOPROLINASE SUBUNIT C"/>
    <property type="match status" value="1"/>
</dbReference>
<dbReference type="InterPro" id="IPR029000">
    <property type="entry name" value="Cyclophilin-like_dom_sf"/>
</dbReference>
<keyword evidence="2" id="KW-0378">Hydrolase</keyword>
<evidence type="ECO:0000313" key="8">
    <source>
        <dbReference type="Proteomes" id="UP001610861"/>
    </source>
</evidence>
<dbReference type="SUPFAM" id="SSF160467">
    <property type="entry name" value="PH0987 N-terminal domain-like"/>
    <property type="match status" value="1"/>
</dbReference>